<keyword evidence="7" id="KW-0067">ATP-binding</keyword>
<evidence type="ECO:0000256" key="7">
    <source>
        <dbReference type="ARBA" id="ARBA00022840"/>
    </source>
</evidence>
<dbReference type="GO" id="GO:0005524">
    <property type="term" value="F:ATP binding"/>
    <property type="evidence" value="ECO:0007669"/>
    <property type="project" value="UniProtKB-KW"/>
</dbReference>
<dbReference type="NCBIfam" id="TIGR00125">
    <property type="entry name" value="cyt_tran_rel"/>
    <property type="match status" value="1"/>
</dbReference>
<comment type="pathway">
    <text evidence="1">Bacterial outer membrane biogenesis; LPS core biosynthesis.</text>
</comment>
<proteinExistence type="predicted"/>
<protein>
    <recommendedName>
        <fullName evidence="2">D-glycero-beta-D-manno-heptose 1-phosphate adenylyltransferase</fullName>
        <ecNumber evidence="2">2.7.7.70</ecNumber>
    </recommendedName>
</protein>
<evidence type="ECO:0000313" key="13">
    <source>
        <dbReference type="EMBL" id="RKS80215.1"/>
    </source>
</evidence>
<keyword evidence="8" id="KW-0511">Multifunctional enzyme</keyword>
<evidence type="ECO:0000256" key="2">
    <source>
        <dbReference type="ARBA" id="ARBA00012519"/>
    </source>
</evidence>
<dbReference type="InterPro" id="IPR050385">
    <property type="entry name" value="Archaeal_FAD_synthase"/>
</dbReference>
<dbReference type="Proteomes" id="UP000281955">
    <property type="component" value="Unassembled WGS sequence"/>
</dbReference>
<dbReference type="Gene3D" id="3.40.50.620">
    <property type="entry name" value="HUPs"/>
    <property type="match status" value="1"/>
</dbReference>
<dbReference type="Pfam" id="PF00294">
    <property type="entry name" value="PfkB"/>
    <property type="match status" value="1"/>
</dbReference>
<keyword evidence="6 13" id="KW-0418">Kinase</keyword>
<dbReference type="UniPathway" id="UPA00958"/>
<dbReference type="InterPro" id="IPR002173">
    <property type="entry name" value="Carboh/pur_kinase_PfkB_CS"/>
</dbReference>
<evidence type="ECO:0000256" key="8">
    <source>
        <dbReference type="ARBA" id="ARBA00023268"/>
    </source>
</evidence>
<dbReference type="GO" id="GO:0016779">
    <property type="term" value="F:nucleotidyltransferase activity"/>
    <property type="evidence" value="ECO:0007669"/>
    <property type="project" value="UniProtKB-KW"/>
</dbReference>
<dbReference type="GO" id="GO:0016773">
    <property type="term" value="F:phosphotransferase activity, alcohol group as acceptor"/>
    <property type="evidence" value="ECO:0007669"/>
    <property type="project" value="InterPro"/>
</dbReference>
<accession>A0A420XTQ2</accession>
<feature type="domain" description="Cytidyltransferase-like" evidence="12">
    <location>
        <begin position="332"/>
        <end position="437"/>
    </location>
</feature>
<dbReference type="SUPFAM" id="SSF52374">
    <property type="entry name" value="Nucleotidylyl transferase"/>
    <property type="match status" value="1"/>
</dbReference>
<dbReference type="OrthoDB" id="9802794at2"/>
<dbReference type="GO" id="GO:0009244">
    <property type="term" value="P:lipopolysaccharide core region biosynthetic process"/>
    <property type="evidence" value="ECO:0007669"/>
    <property type="project" value="UniProtKB-UniPathway"/>
</dbReference>
<keyword evidence="14" id="KW-1185">Reference proteome</keyword>
<dbReference type="InParanoid" id="A0A420XTQ2"/>
<dbReference type="AlphaFoldDB" id="A0A420XTQ2"/>
<evidence type="ECO:0000259" key="12">
    <source>
        <dbReference type="Pfam" id="PF01467"/>
    </source>
</evidence>
<evidence type="ECO:0000256" key="5">
    <source>
        <dbReference type="ARBA" id="ARBA00022741"/>
    </source>
</evidence>
<gene>
    <name evidence="13" type="ORF">CLV35_0637</name>
</gene>
<dbReference type="InterPro" id="IPR011611">
    <property type="entry name" value="PfkB_dom"/>
</dbReference>
<dbReference type="InterPro" id="IPR029056">
    <property type="entry name" value="Ribokinase-like"/>
</dbReference>
<evidence type="ECO:0000256" key="4">
    <source>
        <dbReference type="ARBA" id="ARBA00022695"/>
    </source>
</evidence>
<organism evidence="13 14">
    <name type="scientific">Motilibacter peucedani</name>
    <dbReference type="NCBI Taxonomy" id="598650"/>
    <lineage>
        <taxon>Bacteria</taxon>
        <taxon>Bacillati</taxon>
        <taxon>Actinomycetota</taxon>
        <taxon>Actinomycetes</taxon>
        <taxon>Motilibacterales</taxon>
        <taxon>Motilibacteraceae</taxon>
        <taxon>Motilibacter</taxon>
    </lineage>
</organism>
<dbReference type="RefSeq" id="WP_121191933.1">
    <property type="nucleotide sequence ID" value="NZ_RBWV01000009.1"/>
</dbReference>
<name>A0A420XTQ2_9ACTN</name>
<feature type="domain" description="Carbohydrate kinase PfkB" evidence="11">
    <location>
        <begin position="1"/>
        <end position="284"/>
    </location>
</feature>
<dbReference type="EC" id="2.7.7.70" evidence="2"/>
<keyword evidence="5" id="KW-0547">Nucleotide-binding</keyword>
<dbReference type="GO" id="GO:0016301">
    <property type="term" value="F:kinase activity"/>
    <property type="evidence" value="ECO:0007669"/>
    <property type="project" value="UniProtKB-KW"/>
</dbReference>
<dbReference type="PANTHER" id="PTHR43793:SF2">
    <property type="entry name" value="BIFUNCTIONAL PROTEIN HLDE"/>
    <property type="match status" value="1"/>
</dbReference>
<sequence>MTRLVVVGDALLDRDVVGTVERVAPDAPVPVVDVSAVHDRPGGAGLAALLAASPGVEVTLVTALGADAAGERLRTLLAPAVALHELALRVPTRSKTRVRVRGQSLLRLDSEGSVLDLEPSAAPAGPGALDPSALELLLASADAVLVADYGGPVTAAPGVRDALAAAARAVPVVWDPHPRGLEPVAGCAVVTPNRAEATLLGGAADDLAALGAALAARWSAGAVAVTDGARGVVLAKGAGATRHRAQPCPDSVDTCGAGDRFAAAVAAGLGTGLPLPAAVDAAVEEVAAWLAAGGVGALANPEPGAAPLLDDSPTAEDVVARTRARGGRVVATGGCFDLLHPGHLSLLQAARGLGDALVVLVNSDDSTRRLKGLERPVNPAADRVRMLEALACVDAAVVFEDDRPDATLERLRPDVWVKGGDYRLEDLPEARVVESYGGRVEIVPFVEGRSTTALLERLARPAVLSPNVSARPPWSGADGFGHSE</sequence>
<reference evidence="13 14" key="1">
    <citation type="submission" date="2018-10" db="EMBL/GenBank/DDBJ databases">
        <title>Genomic Encyclopedia of Archaeal and Bacterial Type Strains, Phase II (KMG-II): from individual species to whole genera.</title>
        <authorList>
            <person name="Goeker M."/>
        </authorList>
    </citation>
    <scope>NUCLEOTIDE SEQUENCE [LARGE SCALE GENOMIC DNA]</scope>
    <source>
        <strain evidence="13 14">RP-AC37</strain>
    </source>
</reference>
<evidence type="ECO:0000256" key="3">
    <source>
        <dbReference type="ARBA" id="ARBA00022679"/>
    </source>
</evidence>
<keyword evidence="4" id="KW-0548">Nucleotidyltransferase</keyword>
<evidence type="ECO:0000256" key="1">
    <source>
        <dbReference type="ARBA" id="ARBA00004713"/>
    </source>
</evidence>
<evidence type="ECO:0000256" key="9">
    <source>
        <dbReference type="ARBA" id="ARBA00023277"/>
    </source>
</evidence>
<comment type="caution">
    <text evidence="13">The sequence shown here is derived from an EMBL/GenBank/DDBJ whole genome shotgun (WGS) entry which is preliminary data.</text>
</comment>
<evidence type="ECO:0000313" key="14">
    <source>
        <dbReference type="Proteomes" id="UP000281955"/>
    </source>
</evidence>
<dbReference type="NCBIfam" id="TIGR02199">
    <property type="entry name" value="rfaE_dom_II"/>
    <property type="match status" value="1"/>
</dbReference>
<dbReference type="SUPFAM" id="SSF53613">
    <property type="entry name" value="Ribokinase-like"/>
    <property type="match status" value="1"/>
</dbReference>
<dbReference type="InterPro" id="IPR004821">
    <property type="entry name" value="Cyt_trans-like"/>
</dbReference>
<dbReference type="EMBL" id="RBWV01000009">
    <property type="protein sequence ID" value="RKS80215.1"/>
    <property type="molecule type" value="Genomic_DNA"/>
</dbReference>
<dbReference type="InterPro" id="IPR014729">
    <property type="entry name" value="Rossmann-like_a/b/a_fold"/>
</dbReference>
<keyword evidence="9" id="KW-0119">Carbohydrate metabolism</keyword>
<dbReference type="PANTHER" id="PTHR43793">
    <property type="entry name" value="FAD SYNTHASE"/>
    <property type="match status" value="1"/>
</dbReference>
<dbReference type="InterPro" id="IPR011914">
    <property type="entry name" value="RfaE_dom_II"/>
</dbReference>
<dbReference type="Gene3D" id="3.40.1190.20">
    <property type="match status" value="1"/>
</dbReference>
<keyword evidence="3 13" id="KW-0808">Transferase</keyword>
<evidence type="ECO:0000259" key="11">
    <source>
        <dbReference type="Pfam" id="PF00294"/>
    </source>
</evidence>
<comment type="catalytic activity">
    <reaction evidence="10">
        <text>D-glycero-beta-D-manno-heptose 1-phosphate + ATP + H(+) = ADP-D-glycero-beta-D-manno-heptose + diphosphate</text>
        <dbReference type="Rhea" id="RHEA:27465"/>
        <dbReference type="ChEBI" id="CHEBI:15378"/>
        <dbReference type="ChEBI" id="CHEBI:30616"/>
        <dbReference type="ChEBI" id="CHEBI:33019"/>
        <dbReference type="ChEBI" id="CHEBI:59967"/>
        <dbReference type="ChEBI" id="CHEBI:61593"/>
        <dbReference type="EC" id="2.7.7.70"/>
    </reaction>
</comment>
<dbReference type="Pfam" id="PF01467">
    <property type="entry name" value="CTP_transf_like"/>
    <property type="match status" value="1"/>
</dbReference>
<dbReference type="PROSITE" id="PS00584">
    <property type="entry name" value="PFKB_KINASES_2"/>
    <property type="match status" value="1"/>
</dbReference>
<evidence type="ECO:0000256" key="6">
    <source>
        <dbReference type="ARBA" id="ARBA00022777"/>
    </source>
</evidence>
<evidence type="ECO:0000256" key="10">
    <source>
        <dbReference type="ARBA" id="ARBA00047428"/>
    </source>
</evidence>